<dbReference type="HOGENOM" id="CLU_056289_0_0_1"/>
<dbReference type="PANTHER" id="PTHR12771:SF51">
    <property type="entry name" value="LD01482P"/>
    <property type="match status" value="1"/>
</dbReference>
<dbReference type="EMBL" id="AP006494">
    <property type="protein sequence ID" value="BAM80899.1"/>
    <property type="molecule type" value="Genomic_DNA"/>
</dbReference>
<dbReference type="AlphaFoldDB" id="M1V8S9"/>
<evidence type="ECO:0000313" key="3">
    <source>
        <dbReference type="Proteomes" id="UP000007014"/>
    </source>
</evidence>
<gene>
    <name evidence="2" type="ORF">CYME_CML334C</name>
</gene>
<dbReference type="Proteomes" id="UP000007014">
    <property type="component" value="Chromosome 12"/>
</dbReference>
<dbReference type="OrthoDB" id="4092at2759"/>
<sequence>MGTGGGNWSKSLRHLATGESELARICSREDHSAAMSVQVYRCLQNSKEASDAWQRFKTELAGGPPMDLGAWARILLAAKKVPTRYRNWRRVQENLRLSLEDLYQWERAKQIVHERVNTSFQSADKSHQELLQKLRQLVEPMLPAGARAPNRDWRYVGFQGDDPGTDFRGMGIFALHQLIYFAETRPRTVQRILSEANEERWSDVSEHTTSTGSSMPQLKRYYPFAVTGIHVSAFVARLVQHGALMTAWIGESSDTILRKINDLYCDTFILFHELWRKGPERSIMEFQQVFRECCAQVERQIQLGVFLPHAP</sequence>
<protein>
    <recommendedName>
        <fullName evidence="1">ELMO domain-containing protein</fullName>
    </recommendedName>
</protein>
<feature type="domain" description="ELMO" evidence="1">
    <location>
        <begin position="126"/>
        <end position="301"/>
    </location>
</feature>
<dbReference type="KEGG" id="cme:CYME_CML334C"/>
<dbReference type="InterPro" id="IPR006816">
    <property type="entry name" value="ELMO_dom"/>
</dbReference>
<proteinExistence type="predicted"/>
<evidence type="ECO:0000313" key="2">
    <source>
        <dbReference type="EMBL" id="BAM80899.1"/>
    </source>
</evidence>
<dbReference type="InterPro" id="IPR050868">
    <property type="entry name" value="ELMO_domain-containing"/>
</dbReference>
<reference evidence="2 3" key="2">
    <citation type="journal article" date="2007" name="BMC Biol.">
        <title>A 100%-complete sequence reveals unusually simple genomic features in the hot-spring red alga Cyanidioschyzon merolae.</title>
        <authorList>
            <person name="Nozaki H."/>
            <person name="Takano H."/>
            <person name="Misumi O."/>
            <person name="Terasawa K."/>
            <person name="Matsuzaki M."/>
            <person name="Maruyama S."/>
            <person name="Nishida K."/>
            <person name="Yagisawa F."/>
            <person name="Yoshida Y."/>
            <person name="Fujiwara T."/>
            <person name="Takio S."/>
            <person name="Tamura K."/>
            <person name="Chung S.J."/>
            <person name="Nakamura S."/>
            <person name="Kuroiwa H."/>
            <person name="Tanaka K."/>
            <person name="Sato N."/>
            <person name="Kuroiwa T."/>
        </authorList>
    </citation>
    <scope>NUCLEOTIDE SEQUENCE [LARGE SCALE GENOMIC DNA]</scope>
    <source>
        <strain evidence="2 3">10D</strain>
    </source>
</reference>
<keyword evidence="3" id="KW-1185">Reference proteome</keyword>
<name>M1V8S9_CYAM1</name>
<accession>M1V8S9</accession>
<dbReference type="PANTHER" id="PTHR12771">
    <property type="entry name" value="ENGULFMENT AND CELL MOTILITY"/>
    <property type="match status" value="1"/>
</dbReference>
<evidence type="ECO:0000259" key="1">
    <source>
        <dbReference type="PROSITE" id="PS51335"/>
    </source>
</evidence>
<dbReference type="GeneID" id="16994747"/>
<dbReference type="Pfam" id="PF04727">
    <property type="entry name" value="ELMO_CED12"/>
    <property type="match status" value="1"/>
</dbReference>
<dbReference type="Gramene" id="CML334CT">
    <property type="protein sequence ID" value="CML334CT"/>
    <property type="gene ID" value="CML334C"/>
</dbReference>
<organism evidence="2 3">
    <name type="scientific">Cyanidioschyzon merolae (strain NIES-3377 / 10D)</name>
    <name type="common">Unicellular red alga</name>
    <dbReference type="NCBI Taxonomy" id="280699"/>
    <lineage>
        <taxon>Eukaryota</taxon>
        <taxon>Rhodophyta</taxon>
        <taxon>Bangiophyceae</taxon>
        <taxon>Cyanidiales</taxon>
        <taxon>Cyanidiaceae</taxon>
        <taxon>Cyanidioschyzon</taxon>
    </lineage>
</organism>
<reference evidence="2 3" key="1">
    <citation type="journal article" date="2004" name="Nature">
        <title>Genome sequence of the ultrasmall unicellular red alga Cyanidioschyzon merolae 10D.</title>
        <authorList>
            <person name="Matsuzaki M."/>
            <person name="Misumi O."/>
            <person name="Shin-i T."/>
            <person name="Maruyama S."/>
            <person name="Takahara M."/>
            <person name="Miyagishima S."/>
            <person name="Mori T."/>
            <person name="Nishida K."/>
            <person name="Yagisawa F."/>
            <person name="Nishida K."/>
            <person name="Yoshida Y."/>
            <person name="Nishimura Y."/>
            <person name="Nakao S."/>
            <person name="Kobayashi T."/>
            <person name="Momoyama Y."/>
            <person name="Higashiyama T."/>
            <person name="Minoda A."/>
            <person name="Sano M."/>
            <person name="Nomoto H."/>
            <person name="Oishi K."/>
            <person name="Hayashi H."/>
            <person name="Ohta F."/>
            <person name="Nishizaka S."/>
            <person name="Haga S."/>
            <person name="Miura S."/>
            <person name="Morishita T."/>
            <person name="Kabeya Y."/>
            <person name="Terasawa K."/>
            <person name="Suzuki Y."/>
            <person name="Ishii Y."/>
            <person name="Asakawa S."/>
            <person name="Takano H."/>
            <person name="Ohta N."/>
            <person name="Kuroiwa H."/>
            <person name="Tanaka K."/>
            <person name="Shimizu N."/>
            <person name="Sugano S."/>
            <person name="Sato N."/>
            <person name="Nozaki H."/>
            <person name="Ogasawara N."/>
            <person name="Kohara Y."/>
            <person name="Kuroiwa T."/>
        </authorList>
    </citation>
    <scope>NUCLEOTIDE SEQUENCE [LARGE SCALE GENOMIC DNA]</scope>
    <source>
        <strain evidence="2 3">10D</strain>
    </source>
</reference>
<dbReference type="OMA" id="WMKWILR"/>
<dbReference type="RefSeq" id="XP_005536935.1">
    <property type="nucleotide sequence ID" value="XM_005536878.1"/>
</dbReference>
<dbReference type="eggNOG" id="KOG2998">
    <property type="taxonomic scope" value="Eukaryota"/>
</dbReference>
<dbReference type="PROSITE" id="PS51335">
    <property type="entry name" value="ELMO"/>
    <property type="match status" value="1"/>
</dbReference>